<evidence type="ECO:0000256" key="6">
    <source>
        <dbReference type="ARBA" id="ARBA00048233"/>
    </source>
</evidence>
<evidence type="ECO:0000256" key="2">
    <source>
        <dbReference type="ARBA" id="ARBA00011906"/>
    </source>
</evidence>
<dbReference type="EC" id="1.14.18.1" evidence="2"/>
<evidence type="ECO:0000256" key="7">
    <source>
        <dbReference type="ARBA" id="ARBA00048881"/>
    </source>
</evidence>
<comment type="catalytic activity">
    <reaction evidence="6">
        <text>2 L-dopa + O2 = 2 L-dopaquinone + 2 H2O</text>
        <dbReference type="Rhea" id="RHEA:34287"/>
        <dbReference type="ChEBI" id="CHEBI:15377"/>
        <dbReference type="ChEBI" id="CHEBI:15379"/>
        <dbReference type="ChEBI" id="CHEBI:57504"/>
        <dbReference type="ChEBI" id="CHEBI:57924"/>
        <dbReference type="EC" id="1.14.18.1"/>
    </reaction>
</comment>
<dbReference type="AlphaFoldDB" id="A0A9N8ZZJ4"/>
<reference evidence="9" key="1">
    <citation type="submission" date="2021-06" db="EMBL/GenBank/DDBJ databases">
        <authorList>
            <person name="Kallberg Y."/>
            <person name="Tangrot J."/>
            <person name="Rosling A."/>
        </authorList>
    </citation>
    <scope>NUCLEOTIDE SEQUENCE</scope>
    <source>
        <strain evidence="9">MA453B</strain>
    </source>
</reference>
<evidence type="ECO:0000256" key="3">
    <source>
        <dbReference type="ARBA" id="ARBA00022723"/>
    </source>
</evidence>
<name>A0A9N8ZZJ4_9GLOM</name>
<comment type="caution">
    <text evidence="9">The sequence shown here is derived from an EMBL/GenBank/DDBJ whole genome shotgun (WGS) entry which is preliminary data.</text>
</comment>
<dbReference type="OrthoDB" id="2329482at2759"/>
<dbReference type="EMBL" id="CAJVPY010001209">
    <property type="protein sequence ID" value="CAG8511996.1"/>
    <property type="molecule type" value="Genomic_DNA"/>
</dbReference>
<evidence type="ECO:0000259" key="8">
    <source>
        <dbReference type="Pfam" id="PF00264"/>
    </source>
</evidence>
<dbReference type="Pfam" id="PF00264">
    <property type="entry name" value="Tyrosinase"/>
    <property type="match status" value="1"/>
</dbReference>
<feature type="non-terminal residue" evidence="9">
    <location>
        <position position="1"/>
    </location>
</feature>
<proteinExistence type="inferred from homology"/>
<comment type="similarity">
    <text evidence="1">Belongs to the tyrosinase family.</text>
</comment>
<gene>
    <name evidence="9" type="ORF">DERYTH_LOCUS3433</name>
</gene>
<dbReference type="InterPro" id="IPR008922">
    <property type="entry name" value="Di-copper_centre_dom_sf"/>
</dbReference>
<sequence length="354" mass="40653">WLFFLKDNSHIKEKHNNIKNMGLSHSSNYHSSHVRSAPIIVEPFPDLYPRLDILDFYGNETYRPQFDLLVQSYQSIYDRPYEYMRSYYQVAGIHGLPYTAYDGVTGEHEYNNQSEWVKGRWGGYCHHGDILFAPWHRPLILLIESLLVKEHVEAAKQLRHPYWDWADEKAIKGQNPTDKPNYKISNRKHIPFTTAGYPTIRYPNSNYDQNDDTQMGNLDTDHPSPLKVAGASHFASIETTHDAFHLIIGGPGCHMAHTDIASFDPAQIFVKLTIKTGKLFGPYAIRVFIDLKNATAQTSVTSPHFAGLAAMWPMERLGIRRQTYDVLPEVNPKTGLLNPKSIFDIDRGSYFVKW</sequence>
<dbReference type="Proteomes" id="UP000789405">
    <property type="component" value="Unassembled WGS sequence"/>
</dbReference>
<dbReference type="InterPro" id="IPR002227">
    <property type="entry name" value="Tyrosinase_Cu-bd"/>
</dbReference>
<keyword evidence="3" id="KW-0479">Metal-binding</keyword>
<dbReference type="PANTHER" id="PTHR11474:SF76">
    <property type="entry name" value="SHKT DOMAIN-CONTAINING PROTEIN"/>
    <property type="match status" value="1"/>
</dbReference>
<comment type="catalytic activity">
    <reaction evidence="7">
        <text>L-tyrosine + O2 = L-dopaquinone + H2O</text>
        <dbReference type="Rhea" id="RHEA:18117"/>
        <dbReference type="ChEBI" id="CHEBI:15377"/>
        <dbReference type="ChEBI" id="CHEBI:15379"/>
        <dbReference type="ChEBI" id="CHEBI:57924"/>
        <dbReference type="ChEBI" id="CHEBI:58315"/>
        <dbReference type="EC" id="1.14.18.1"/>
    </reaction>
</comment>
<dbReference type="GO" id="GO:0004503">
    <property type="term" value="F:tyrosinase activity"/>
    <property type="evidence" value="ECO:0007669"/>
    <property type="project" value="UniProtKB-EC"/>
</dbReference>
<dbReference type="PANTHER" id="PTHR11474">
    <property type="entry name" value="TYROSINASE FAMILY MEMBER"/>
    <property type="match status" value="1"/>
</dbReference>
<evidence type="ECO:0000256" key="1">
    <source>
        <dbReference type="ARBA" id="ARBA00009928"/>
    </source>
</evidence>
<dbReference type="Gene3D" id="1.10.1280.10">
    <property type="entry name" value="Di-copper center containing domain from catechol oxidase"/>
    <property type="match status" value="1"/>
</dbReference>
<evidence type="ECO:0000313" key="9">
    <source>
        <dbReference type="EMBL" id="CAG8511996.1"/>
    </source>
</evidence>
<keyword evidence="5" id="KW-0470">Melanin biosynthesis</keyword>
<protein>
    <recommendedName>
        <fullName evidence="2">tyrosinase</fullName>
        <ecNumber evidence="2">1.14.18.1</ecNumber>
    </recommendedName>
</protein>
<feature type="domain" description="Tyrosinase copper-binding" evidence="8">
    <location>
        <begin position="85"/>
        <end position="196"/>
    </location>
</feature>
<dbReference type="GO" id="GO:0046872">
    <property type="term" value="F:metal ion binding"/>
    <property type="evidence" value="ECO:0007669"/>
    <property type="project" value="UniProtKB-KW"/>
</dbReference>
<keyword evidence="4" id="KW-0186">Copper</keyword>
<accession>A0A9N8ZZJ4</accession>
<dbReference type="InterPro" id="IPR050316">
    <property type="entry name" value="Tyrosinase/Hemocyanin"/>
</dbReference>
<dbReference type="SUPFAM" id="SSF48056">
    <property type="entry name" value="Di-copper centre-containing domain"/>
    <property type="match status" value="1"/>
</dbReference>
<evidence type="ECO:0000256" key="5">
    <source>
        <dbReference type="ARBA" id="ARBA00023101"/>
    </source>
</evidence>
<evidence type="ECO:0000313" key="10">
    <source>
        <dbReference type="Proteomes" id="UP000789405"/>
    </source>
</evidence>
<evidence type="ECO:0000256" key="4">
    <source>
        <dbReference type="ARBA" id="ARBA00023008"/>
    </source>
</evidence>
<dbReference type="GO" id="GO:0042438">
    <property type="term" value="P:melanin biosynthetic process"/>
    <property type="evidence" value="ECO:0007669"/>
    <property type="project" value="UniProtKB-KW"/>
</dbReference>
<keyword evidence="10" id="KW-1185">Reference proteome</keyword>
<organism evidence="9 10">
    <name type="scientific">Dentiscutata erythropus</name>
    <dbReference type="NCBI Taxonomy" id="1348616"/>
    <lineage>
        <taxon>Eukaryota</taxon>
        <taxon>Fungi</taxon>
        <taxon>Fungi incertae sedis</taxon>
        <taxon>Mucoromycota</taxon>
        <taxon>Glomeromycotina</taxon>
        <taxon>Glomeromycetes</taxon>
        <taxon>Diversisporales</taxon>
        <taxon>Gigasporaceae</taxon>
        <taxon>Dentiscutata</taxon>
    </lineage>
</organism>